<evidence type="ECO:0000313" key="5">
    <source>
        <dbReference type="Proteomes" id="UP000051401"/>
    </source>
</evidence>
<protein>
    <submittedName>
        <fullName evidence="3">Calcium-binding protein</fullName>
    </submittedName>
    <submittedName>
        <fullName evidence="4">EF hand</fullName>
    </submittedName>
</protein>
<dbReference type="PROSITE" id="PS00018">
    <property type="entry name" value="EF_HAND_1"/>
    <property type="match status" value="2"/>
</dbReference>
<dbReference type="InterPro" id="IPR018247">
    <property type="entry name" value="EF_Hand_1_Ca_BS"/>
</dbReference>
<dbReference type="AlphaFoldDB" id="A0A0T5P6U0"/>
<reference evidence="3 5" key="1">
    <citation type="submission" date="2015-04" db="EMBL/GenBank/DDBJ databases">
        <title>The draft genome sequence of Roseovarius indicus B108T.</title>
        <authorList>
            <person name="Li G."/>
            <person name="Lai Q."/>
            <person name="Shao Z."/>
            <person name="Yan P."/>
        </authorList>
    </citation>
    <scope>NUCLEOTIDE SEQUENCE [LARGE SCALE GENOMIC DNA]</scope>
    <source>
        <strain evidence="3 5">B108</strain>
    </source>
</reference>
<evidence type="ECO:0000259" key="2">
    <source>
        <dbReference type="PROSITE" id="PS50222"/>
    </source>
</evidence>
<dbReference type="InterPro" id="IPR011992">
    <property type="entry name" value="EF-hand-dom_pair"/>
</dbReference>
<dbReference type="InterPro" id="IPR002048">
    <property type="entry name" value="EF_hand_dom"/>
</dbReference>
<accession>A0A0T5P6U0</accession>
<dbReference type="OrthoDB" id="5470953at2"/>
<organism evidence="3 5">
    <name type="scientific">Roseovarius indicus</name>
    <dbReference type="NCBI Taxonomy" id="540747"/>
    <lineage>
        <taxon>Bacteria</taxon>
        <taxon>Pseudomonadati</taxon>
        <taxon>Pseudomonadota</taxon>
        <taxon>Alphaproteobacteria</taxon>
        <taxon>Rhodobacterales</taxon>
        <taxon>Roseobacteraceae</taxon>
        <taxon>Roseovarius</taxon>
    </lineage>
</organism>
<dbReference type="Proteomes" id="UP000325785">
    <property type="component" value="Chromosome"/>
</dbReference>
<dbReference type="KEGG" id="rid:RIdsm_00035"/>
<reference evidence="4 6" key="2">
    <citation type="submission" date="2018-08" db="EMBL/GenBank/DDBJ databases">
        <title>Genetic Globetrotter - A new plasmid hitch-hiking vast phylogenetic and geographic distances.</title>
        <authorList>
            <person name="Vollmers J."/>
            <person name="Petersen J."/>
        </authorList>
    </citation>
    <scope>NUCLEOTIDE SEQUENCE [LARGE SCALE GENOMIC DNA]</scope>
    <source>
        <strain evidence="4 6">DSM 26383</strain>
    </source>
</reference>
<feature type="chain" id="PRO_5015044575" evidence="1">
    <location>
        <begin position="21"/>
        <end position="85"/>
    </location>
</feature>
<evidence type="ECO:0000313" key="6">
    <source>
        <dbReference type="Proteomes" id="UP000325785"/>
    </source>
</evidence>
<evidence type="ECO:0000313" key="3">
    <source>
        <dbReference type="EMBL" id="KRS16837.1"/>
    </source>
</evidence>
<feature type="domain" description="EF-hand" evidence="2">
    <location>
        <begin position="16"/>
        <end position="51"/>
    </location>
</feature>
<name>A0A0T5P6U0_9RHOB</name>
<dbReference type="Gene3D" id="1.10.238.10">
    <property type="entry name" value="EF-hand"/>
    <property type="match status" value="1"/>
</dbReference>
<dbReference type="GO" id="GO:0005509">
    <property type="term" value="F:calcium ion binding"/>
    <property type="evidence" value="ECO:0007669"/>
    <property type="project" value="InterPro"/>
</dbReference>
<dbReference type="EMBL" id="CP031598">
    <property type="protein sequence ID" value="QEW24262.1"/>
    <property type="molecule type" value="Genomic_DNA"/>
</dbReference>
<dbReference type="Pfam" id="PF13202">
    <property type="entry name" value="EF-hand_5"/>
    <property type="match status" value="1"/>
</dbReference>
<dbReference type="STRING" id="540747.SAMN04488031_102167"/>
<keyword evidence="5" id="KW-1185">Reference proteome</keyword>
<evidence type="ECO:0000313" key="4">
    <source>
        <dbReference type="EMBL" id="QEW24262.1"/>
    </source>
</evidence>
<dbReference type="PATRIC" id="fig|540747.5.peg.1034"/>
<gene>
    <name evidence="4" type="ORF">RIdsm_00035</name>
    <name evidence="3" type="ORF">XM52_16555</name>
</gene>
<keyword evidence="1" id="KW-0732">Signal</keyword>
<proteinExistence type="predicted"/>
<dbReference type="RefSeq" id="WP_057817513.1">
    <property type="nucleotide sequence ID" value="NZ_CAXRJZ010000037.1"/>
</dbReference>
<feature type="signal peptide" evidence="1">
    <location>
        <begin position="1"/>
        <end position="20"/>
    </location>
</feature>
<dbReference type="Proteomes" id="UP000051401">
    <property type="component" value="Unassembled WGS sequence"/>
</dbReference>
<sequence>MFKKLTTASLLVAFVLPAAAIADMAMKMDADGDGAVTMSEFNEAMPDAGTEVFAEIDADANGALSEAEIAAATESGLLPGAASEG</sequence>
<evidence type="ECO:0000256" key="1">
    <source>
        <dbReference type="SAM" id="SignalP"/>
    </source>
</evidence>
<dbReference type="EMBL" id="LAXI01000011">
    <property type="protein sequence ID" value="KRS16837.1"/>
    <property type="molecule type" value="Genomic_DNA"/>
</dbReference>
<dbReference type="PROSITE" id="PS50222">
    <property type="entry name" value="EF_HAND_2"/>
    <property type="match status" value="1"/>
</dbReference>
<dbReference type="SUPFAM" id="SSF47473">
    <property type="entry name" value="EF-hand"/>
    <property type="match status" value="1"/>
</dbReference>